<dbReference type="InterPro" id="IPR044770">
    <property type="entry name" value="MFS_spinster-like"/>
</dbReference>
<dbReference type="GO" id="GO:0022857">
    <property type="term" value="F:transmembrane transporter activity"/>
    <property type="evidence" value="ECO:0007669"/>
    <property type="project" value="InterPro"/>
</dbReference>
<evidence type="ECO:0000313" key="9">
    <source>
        <dbReference type="EMBL" id="KHJ88466.1"/>
    </source>
</evidence>
<dbReference type="PANTHER" id="PTHR23505:SF88">
    <property type="entry name" value="MAJOR FACILITATOR SUPERFAMILY (MFS) PROFILE DOMAIN-CONTAINING PROTEIN"/>
    <property type="match status" value="1"/>
</dbReference>
<keyword evidence="4 7" id="KW-1133">Transmembrane helix</keyword>
<dbReference type="PANTHER" id="PTHR23505">
    <property type="entry name" value="SPINSTER"/>
    <property type="match status" value="1"/>
</dbReference>
<evidence type="ECO:0000259" key="8">
    <source>
        <dbReference type="PROSITE" id="PS50850"/>
    </source>
</evidence>
<keyword evidence="3 7" id="KW-0812">Transmembrane</keyword>
<feature type="domain" description="Major facilitator superfamily (MFS) profile" evidence="8">
    <location>
        <begin position="1"/>
        <end position="219"/>
    </location>
</feature>
<keyword evidence="10" id="KW-1185">Reference proteome</keyword>
<dbReference type="OrthoDB" id="6770063at2759"/>
<dbReference type="SUPFAM" id="SSF103473">
    <property type="entry name" value="MFS general substrate transporter"/>
    <property type="match status" value="1"/>
</dbReference>
<dbReference type="AlphaFoldDB" id="A0A0B1SX21"/>
<keyword evidence="2" id="KW-0813">Transport</keyword>
<sequence length="219" mass="24202">MFCSPLCGFFGDRYTRKWIIVCGMLLWISAVFASTFVPKEKFWLFLILRGMVGIGEASYSTTAPSVIGDMFAGHSRSRMLMVFSFAIPCGRYRNSLDYSLYGIVHNSKSAGFNGDNHFGVMHGVICLVLTVAYVEEPHRGAAEKEKGDIAISATATTYLDDLNDLLTNRTYVFGTAGYTAIVFAVGTLSWWGPSTILHSEAHKLRLNSTDMLPPEKKAL</sequence>
<name>A0A0B1SX21_OESDE</name>
<reference evidence="9 10" key="1">
    <citation type="submission" date="2014-03" db="EMBL/GenBank/DDBJ databases">
        <title>Draft genome of the hookworm Oesophagostomum dentatum.</title>
        <authorList>
            <person name="Mitreva M."/>
        </authorList>
    </citation>
    <scope>NUCLEOTIDE SEQUENCE [LARGE SCALE GENOMIC DNA]</scope>
    <source>
        <strain evidence="9 10">OD-Hann</strain>
    </source>
</reference>
<comment type="similarity">
    <text evidence="6">Belongs to the major facilitator superfamily. Spinster (TC 2.A.1.49) family.</text>
</comment>
<organism evidence="9 10">
    <name type="scientific">Oesophagostomum dentatum</name>
    <name type="common">Nodular worm</name>
    <dbReference type="NCBI Taxonomy" id="61180"/>
    <lineage>
        <taxon>Eukaryota</taxon>
        <taxon>Metazoa</taxon>
        <taxon>Ecdysozoa</taxon>
        <taxon>Nematoda</taxon>
        <taxon>Chromadorea</taxon>
        <taxon>Rhabditida</taxon>
        <taxon>Rhabditina</taxon>
        <taxon>Rhabditomorpha</taxon>
        <taxon>Strongyloidea</taxon>
        <taxon>Strongylidae</taxon>
        <taxon>Oesophagostomum</taxon>
    </lineage>
</organism>
<dbReference type="PROSITE" id="PS50850">
    <property type="entry name" value="MFS"/>
    <property type="match status" value="1"/>
</dbReference>
<evidence type="ECO:0000256" key="2">
    <source>
        <dbReference type="ARBA" id="ARBA00022448"/>
    </source>
</evidence>
<dbReference type="Proteomes" id="UP000053660">
    <property type="component" value="Unassembled WGS sequence"/>
</dbReference>
<dbReference type="InterPro" id="IPR020846">
    <property type="entry name" value="MFS_dom"/>
</dbReference>
<evidence type="ECO:0000256" key="3">
    <source>
        <dbReference type="ARBA" id="ARBA00022692"/>
    </source>
</evidence>
<gene>
    <name evidence="9" type="ORF">OESDEN_11739</name>
</gene>
<evidence type="ECO:0000256" key="5">
    <source>
        <dbReference type="ARBA" id="ARBA00023136"/>
    </source>
</evidence>
<dbReference type="InterPro" id="IPR036259">
    <property type="entry name" value="MFS_trans_sf"/>
</dbReference>
<evidence type="ECO:0000256" key="1">
    <source>
        <dbReference type="ARBA" id="ARBA00004141"/>
    </source>
</evidence>
<feature type="transmembrane region" description="Helical" evidence="7">
    <location>
        <begin position="18"/>
        <end position="37"/>
    </location>
</feature>
<accession>A0A0B1SX21</accession>
<keyword evidence="5 7" id="KW-0472">Membrane</keyword>
<dbReference type="InterPro" id="IPR011701">
    <property type="entry name" value="MFS"/>
</dbReference>
<evidence type="ECO:0000256" key="4">
    <source>
        <dbReference type="ARBA" id="ARBA00022989"/>
    </source>
</evidence>
<protein>
    <submittedName>
        <fullName evidence="9">Spinster 1 domain like protein</fullName>
    </submittedName>
</protein>
<evidence type="ECO:0000256" key="7">
    <source>
        <dbReference type="SAM" id="Phobius"/>
    </source>
</evidence>
<evidence type="ECO:0000256" key="6">
    <source>
        <dbReference type="ARBA" id="ARBA00024338"/>
    </source>
</evidence>
<evidence type="ECO:0000313" key="10">
    <source>
        <dbReference type="Proteomes" id="UP000053660"/>
    </source>
</evidence>
<dbReference type="GO" id="GO:0016020">
    <property type="term" value="C:membrane"/>
    <property type="evidence" value="ECO:0007669"/>
    <property type="project" value="UniProtKB-SubCell"/>
</dbReference>
<feature type="transmembrane region" description="Helical" evidence="7">
    <location>
        <begin position="171"/>
        <end position="191"/>
    </location>
</feature>
<dbReference type="Gene3D" id="1.20.1250.20">
    <property type="entry name" value="MFS general substrate transporter like domains"/>
    <property type="match status" value="1"/>
</dbReference>
<dbReference type="Pfam" id="PF07690">
    <property type="entry name" value="MFS_1"/>
    <property type="match status" value="1"/>
</dbReference>
<dbReference type="EMBL" id="KN555766">
    <property type="protein sequence ID" value="KHJ88466.1"/>
    <property type="molecule type" value="Genomic_DNA"/>
</dbReference>
<comment type="subcellular location">
    <subcellularLocation>
        <location evidence="1">Membrane</location>
        <topology evidence="1">Multi-pass membrane protein</topology>
    </subcellularLocation>
</comment>
<proteinExistence type="inferred from homology"/>